<gene>
    <name evidence="1" type="ORF">SPARVUS_LOCUS1468424</name>
</gene>
<organism evidence="1 2">
    <name type="scientific">Staurois parvus</name>
    <dbReference type="NCBI Taxonomy" id="386267"/>
    <lineage>
        <taxon>Eukaryota</taxon>
        <taxon>Metazoa</taxon>
        <taxon>Chordata</taxon>
        <taxon>Craniata</taxon>
        <taxon>Vertebrata</taxon>
        <taxon>Euteleostomi</taxon>
        <taxon>Amphibia</taxon>
        <taxon>Batrachia</taxon>
        <taxon>Anura</taxon>
        <taxon>Neobatrachia</taxon>
        <taxon>Ranoidea</taxon>
        <taxon>Ranidae</taxon>
        <taxon>Staurois</taxon>
    </lineage>
</organism>
<evidence type="ECO:0000313" key="1">
    <source>
        <dbReference type="EMBL" id="CAI9538671.1"/>
    </source>
</evidence>
<accession>A0ABN9AVY2</accession>
<proteinExistence type="predicted"/>
<name>A0ABN9AVY2_9NEOB</name>
<protein>
    <submittedName>
        <fullName evidence="1">Uncharacterized protein</fullName>
    </submittedName>
</protein>
<comment type="caution">
    <text evidence="1">The sequence shown here is derived from an EMBL/GenBank/DDBJ whole genome shotgun (WGS) entry which is preliminary data.</text>
</comment>
<sequence length="68" mass="7451">MAGAVTGSRGVGKNRAQGGRCWSLTSLRRIQDGRRAEVTSRRCWESSKGAVTHFKATSLFFRPLVEPA</sequence>
<reference evidence="1" key="1">
    <citation type="submission" date="2023-05" db="EMBL/GenBank/DDBJ databases">
        <authorList>
            <person name="Stuckert A."/>
        </authorList>
    </citation>
    <scope>NUCLEOTIDE SEQUENCE</scope>
</reference>
<evidence type="ECO:0000313" key="2">
    <source>
        <dbReference type="Proteomes" id="UP001162483"/>
    </source>
</evidence>
<keyword evidence="2" id="KW-1185">Reference proteome</keyword>
<dbReference type="EMBL" id="CATNWA010000956">
    <property type="protein sequence ID" value="CAI9538671.1"/>
    <property type="molecule type" value="Genomic_DNA"/>
</dbReference>
<dbReference type="Proteomes" id="UP001162483">
    <property type="component" value="Unassembled WGS sequence"/>
</dbReference>